<dbReference type="EMBL" id="ML179207">
    <property type="protein sequence ID" value="THU95122.1"/>
    <property type="molecule type" value="Genomic_DNA"/>
</dbReference>
<keyword evidence="2" id="KW-1185">Reference proteome</keyword>
<proteinExistence type="predicted"/>
<evidence type="ECO:0000313" key="2">
    <source>
        <dbReference type="Proteomes" id="UP000297245"/>
    </source>
</evidence>
<dbReference type="OrthoDB" id="2418900at2759"/>
<sequence length="751" mass="85990">MRGTGSTAFDDLLAIQGVREALALSYRNSGELNNIIDNEIPSRYPSFTREEVVIAGQAFDLYKRDILECIRAFYGNAEHCKYMCFVPERHYADADKTLRLYHDFYTGKWWWSTQKQLEKDKPGATIVPVIISSDKTQITLFRNKSAYPVYMTIGNLPKEIRRKPSQQGQILLAYLSTSRLEHITNAAARRLVMESGDGVKRRCHPLLAVYVGDYPEQILVTTGYYGDCPCCEAPKDELGVYPLEHGYRNMQVALDVASRLGSTTWTEACEEANLKPVQHPFWEDLPYCDIFRSITPDILHQLYQGVMKHLISWLTDICGADEIDARVRRLPPTHGMRIFHKGITPLSRVSGSEHKQMCSFLLGIITDVPSLSTHQSHQLLTVTRALLDFLYLACYPIYTSLQILDDALATFHTHKQVFIDLGVREHFNFPKIHFLSHYSRAIKFYGTTDNYNTETTERLHIDFAKDAYRASNHKDEYSQMTRWLERRAKVMDMYNPGAQRTLTDLKCFLHQKLTTTPTVKSVSFTKLEDLLDRGYGATHFTDALAQFVVLFRRPELSRSRIQLDEYARVVVFPFRTIPVWHRIKFLNYDLYGKETLDVVSAHPRSFAANGQVMKRSQFDAVLVKVGDTGNGVKDFHVARVRVMFSIPDKKLDTLFPPNTLPPKHLAHVEWFTKFVTPEPHSGLFRVKPQKKSDGTPVVAGIPVDMIQCCVHLFPKWGGAVPSEWSSENVLSECTSFLVNVFKNNHTYFNLA</sequence>
<gene>
    <name evidence="1" type="ORF">K435DRAFT_897897</name>
</gene>
<accession>A0A4S8LZC9</accession>
<dbReference type="InterPro" id="IPR041078">
    <property type="entry name" value="Plavaka"/>
</dbReference>
<organism evidence="1 2">
    <name type="scientific">Dendrothele bispora (strain CBS 962.96)</name>
    <dbReference type="NCBI Taxonomy" id="1314807"/>
    <lineage>
        <taxon>Eukaryota</taxon>
        <taxon>Fungi</taxon>
        <taxon>Dikarya</taxon>
        <taxon>Basidiomycota</taxon>
        <taxon>Agaricomycotina</taxon>
        <taxon>Agaricomycetes</taxon>
        <taxon>Agaricomycetidae</taxon>
        <taxon>Agaricales</taxon>
        <taxon>Agaricales incertae sedis</taxon>
        <taxon>Dendrothele</taxon>
    </lineage>
</organism>
<evidence type="ECO:0000313" key="1">
    <source>
        <dbReference type="EMBL" id="THU95122.1"/>
    </source>
</evidence>
<name>A0A4S8LZC9_DENBC</name>
<protein>
    <submittedName>
        <fullName evidence="1">Uncharacterized protein</fullName>
    </submittedName>
</protein>
<reference evidence="1 2" key="1">
    <citation type="journal article" date="2019" name="Nat. Ecol. Evol.">
        <title>Megaphylogeny resolves global patterns of mushroom evolution.</title>
        <authorList>
            <person name="Varga T."/>
            <person name="Krizsan K."/>
            <person name="Foldi C."/>
            <person name="Dima B."/>
            <person name="Sanchez-Garcia M."/>
            <person name="Sanchez-Ramirez S."/>
            <person name="Szollosi G.J."/>
            <person name="Szarkandi J.G."/>
            <person name="Papp V."/>
            <person name="Albert L."/>
            <person name="Andreopoulos W."/>
            <person name="Angelini C."/>
            <person name="Antonin V."/>
            <person name="Barry K.W."/>
            <person name="Bougher N.L."/>
            <person name="Buchanan P."/>
            <person name="Buyck B."/>
            <person name="Bense V."/>
            <person name="Catcheside P."/>
            <person name="Chovatia M."/>
            <person name="Cooper J."/>
            <person name="Damon W."/>
            <person name="Desjardin D."/>
            <person name="Finy P."/>
            <person name="Geml J."/>
            <person name="Haridas S."/>
            <person name="Hughes K."/>
            <person name="Justo A."/>
            <person name="Karasinski D."/>
            <person name="Kautmanova I."/>
            <person name="Kiss B."/>
            <person name="Kocsube S."/>
            <person name="Kotiranta H."/>
            <person name="LaButti K.M."/>
            <person name="Lechner B.E."/>
            <person name="Liimatainen K."/>
            <person name="Lipzen A."/>
            <person name="Lukacs Z."/>
            <person name="Mihaltcheva S."/>
            <person name="Morgado L.N."/>
            <person name="Niskanen T."/>
            <person name="Noordeloos M.E."/>
            <person name="Ohm R.A."/>
            <person name="Ortiz-Santana B."/>
            <person name="Ovrebo C."/>
            <person name="Racz N."/>
            <person name="Riley R."/>
            <person name="Savchenko A."/>
            <person name="Shiryaev A."/>
            <person name="Soop K."/>
            <person name="Spirin V."/>
            <person name="Szebenyi C."/>
            <person name="Tomsovsky M."/>
            <person name="Tulloss R.E."/>
            <person name="Uehling J."/>
            <person name="Grigoriev I.V."/>
            <person name="Vagvolgyi C."/>
            <person name="Papp T."/>
            <person name="Martin F.M."/>
            <person name="Miettinen O."/>
            <person name="Hibbett D.S."/>
            <person name="Nagy L.G."/>
        </authorList>
    </citation>
    <scope>NUCLEOTIDE SEQUENCE [LARGE SCALE GENOMIC DNA]</scope>
    <source>
        <strain evidence="1 2">CBS 962.96</strain>
    </source>
</reference>
<dbReference type="AlphaFoldDB" id="A0A4S8LZC9"/>
<dbReference type="Pfam" id="PF18759">
    <property type="entry name" value="Plavaka"/>
    <property type="match status" value="1"/>
</dbReference>
<dbReference type="Proteomes" id="UP000297245">
    <property type="component" value="Unassembled WGS sequence"/>
</dbReference>